<dbReference type="RefSeq" id="WP_187660286.1">
    <property type="nucleotide sequence ID" value="NZ_JACTAB010000004.1"/>
</dbReference>
<dbReference type="EMBL" id="JBBPCB010000003">
    <property type="protein sequence ID" value="MEK8179804.1"/>
    <property type="molecule type" value="Genomic_DNA"/>
</dbReference>
<accession>A0ABU9DZI5</accession>
<dbReference type="InterPro" id="IPR026444">
    <property type="entry name" value="Secre_tail"/>
</dbReference>
<evidence type="ECO:0000256" key="1">
    <source>
        <dbReference type="ARBA" id="ARBA00022729"/>
    </source>
</evidence>
<dbReference type="NCBIfam" id="TIGR04183">
    <property type="entry name" value="Por_Secre_tail"/>
    <property type="match status" value="1"/>
</dbReference>
<feature type="chain" id="PRO_5047024760" evidence="2">
    <location>
        <begin position="26"/>
        <end position="470"/>
    </location>
</feature>
<feature type="signal peptide" evidence="2">
    <location>
        <begin position="1"/>
        <end position="25"/>
    </location>
</feature>
<organism evidence="4 5">
    <name type="scientific">Flavobacterium buctense</name>
    <dbReference type="NCBI Taxonomy" id="1648146"/>
    <lineage>
        <taxon>Bacteria</taxon>
        <taxon>Pseudomonadati</taxon>
        <taxon>Bacteroidota</taxon>
        <taxon>Flavobacteriia</taxon>
        <taxon>Flavobacteriales</taxon>
        <taxon>Flavobacteriaceae</taxon>
        <taxon>Flavobacterium</taxon>
    </lineage>
</organism>
<evidence type="ECO:0000259" key="3">
    <source>
        <dbReference type="Pfam" id="PF18962"/>
    </source>
</evidence>
<feature type="domain" description="Secretion system C-terminal sorting" evidence="3">
    <location>
        <begin position="400"/>
        <end position="467"/>
    </location>
</feature>
<dbReference type="Pfam" id="PF18962">
    <property type="entry name" value="Por_Secre_tail"/>
    <property type="match status" value="1"/>
</dbReference>
<keyword evidence="1 2" id="KW-0732">Signal</keyword>
<sequence length="470" mass="49855">MKNITLKIKHVLFLLAFLTTSLGYSQDQLLGFEVSESGGVNGGPFGDGPAPVVETGTGTNTTQVLKIVGNPAGQPWQGINLNLTSLVNLTTTKTMTMDVFSATAITFLVKVTGGVGGPAVVAASASHPGGSTWQTISFTFDTSLDGQAAPANGTYSGFVIHTYWAPGAVGFFNPTVPTPERTFYVDNIKGPLGTPPVIAAPTVAAPTPPNRAAADVRSIFSDAYAPVGVIGYSGDDNSYNTSWCPATTTLVQIEGNNTNRTVGLGCEGVGFLAGRFDATGFTRFHMDIWTPTTTQDKVFSFKFSNWNGTTGETNAWEYTATNANVLTSGAEGTWISIDIPFSAPTFNCINTPPGNACPSVTDIAQFVMTSNLDIVYYDNLYLHKNTVLSTNDFETSNARIYPNPADNILNIESSMSIEKVSVYNLLGQEVITKSTNAELVTLDVANLQAGVYVVKTSINGNVSSTRFIKE</sequence>
<gene>
    <name evidence="4" type="ORF">WMW71_05580</name>
</gene>
<protein>
    <submittedName>
        <fullName evidence="4">T9SS type A sorting domain-containing protein</fullName>
    </submittedName>
</protein>
<evidence type="ECO:0000256" key="2">
    <source>
        <dbReference type="SAM" id="SignalP"/>
    </source>
</evidence>
<proteinExistence type="predicted"/>
<evidence type="ECO:0000313" key="5">
    <source>
        <dbReference type="Proteomes" id="UP001491349"/>
    </source>
</evidence>
<name>A0ABU9DZI5_9FLAO</name>
<evidence type="ECO:0000313" key="4">
    <source>
        <dbReference type="EMBL" id="MEK8179804.1"/>
    </source>
</evidence>
<keyword evidence="5" id="KW-1185">Reference proteome</keyword>
<dbReference type="Proteomes" id="UP001491349">
    <property type="component" value="Unassembled WGS sequence"/>
</dbReference>
<comment type="caution">
    <text evidence="4">The sequence shown here is derived from an EMBL/GenBank/DDBJ whole genome shotgun (WGS) entry which is preliminary data.</text>
</comment>
<reference evidence="4 5" key="1">
    <citation type="submission" date="2024-04" db="EMBL/GenBank/DDBJ databases">
        <title>draft genome sequnece of Flavobacterium buctense JCM 30750.</title>
        <authorList>
            <person name="Kim D.-U."/>
        </authorList>
    </citation>
    <scope>NUCLEOTIDE SEQUENCE [LARGE SCALE GENOMIC DNA]</scope>
    <source>
        <strain evidence="4 5">JCM 30750</strain>
    </source>
</reference>